<reference evidence="3" key="2">
    <citation type="journal article" date="2021" name="PeerJ">
        <title>Extensive microbial diversity within the chicken gut microbiome revealed by metagenomics and culture.</title>
        <authorList>
            <person name="Gilroy R."/>
            <person name="Ravi A."/>
            <person name="Getino M."/>
            <person name="Pursley I."/>
            <person name="Horton D.L."/>
            <person name="Alikhan N.F."/>
            <person name="Baker D."/>
            <person name="Gharbi K."/>
            <person name="Hall N."/>
            <person name="Watson M."/>
            <person name="Adriaenssens E.M."/>
            <person name="Foster-Nyarko E."/>
            <person name="Jarju S."/>
            <person name="Secka A."/>
            <person name="Antonio M."/>
            <person name="Oren A."/>
            <person name="Chaudhuri R.R."/>
            <person name="La Ragione R."/>
            <person name="Hildebrand F."/>
            <person name="Pallen M.J."/>
        </authorList>
    </citation>
    <scope>NUCLEOTIDE SEQUENCE</scope>
    <source>
        <strain evidence="3">ChiSjej3B21-11622</strain>
    </source>
</reference>
<dbReference type="Gene3D" id="3.40.50.300">
    <property type="entry name" value="P-loop containing nucleotide triphosphate hydrolases"/>
    <property type="match status" value="1"/>
</dbReference>
<dbReference type="InterPro" id="IPR025420">
    <property type="entry name" value="DUF4143"/>
</dbReference>
<evidence type="ECO:0000259" key="2">
    <source>
        <dbReference type="Pfam" id="PF13635"/>
    </source>
</evidence>
<protein>
    <submittedName>
        <fullName evidence="3">ATP-binding protein</fullName>
    </submittedName>
</protein>
<dbReference type="Pfam" id="PF13173">
    <property type="entry name" value="AAA_14"/>
    <property type="match status" value="1"/>
</dbReference>
<name>A0A9D0ZUK2_9FIRM</name>
<evidence type="ECO:0000259" key="1">
    <source>
        <dbReference type="Pfam" id="PF13173"/>
    </source>
</evidence>
<keyword evidence="3" id="KW-0547">Nucleotide-binding</keyword>
<evidence type="ECO:0000313" key="3">
    <source>
        <dbReference type="EMBL" id="HIQ94963.1"/>
    </source>
</evidence>
<dbReference type="GO" id="GO:0005524">
    <property type="term" value="F:ATP binding"/>
    <property type="evidence" value="ECO:0007669"/>
    <property type="project" value="UniProtKB-KW"/>
</dbReference>
<dbReference type="PANTHER" id="PTHR33295:SF20">
    <property type="entry name" value="ATPASE"/>
    <property type="match status" value="1"/>
</dbReference>
<feature type="domain" description="AAA" evidence="1">
    <location>
        <begin position="24"/>
        <end position="154"/>
    </location>
</feature>
<feature type="domain" description="DUF4143" evidence="2">
    <location>
        <begin position="238"/>
        <end position="385"/>
    </location>
</feature>
<comment type="caution">
    <text evidence="3">The sequence shown here is derived from an EMBL/GenBank/DDBJ whole genome shotgun (WGS) entry which is preliminary data.</text>
</comment>
<accession>A0A9D0ZUK2</accession>
<dbReference type="EMBL" id="DVFT01000002">
    <property type="protein sequence ID" value="HIQ94963.1"/>
    <property type="molecule type" value="Genomic_DNA"/>
</dbReference>
<keyword evidence="3" id="KW-0067">ATP-binding</keyword>
<dbReference type="SUPFAM" id="SSF52540">
    <property type="entry name" value="P-loop containing nucleoside triphosphate hydrolases"/>
    <property type="match status" value="1"/>
</dbReference>
<proteinExistence type="predicted"/>
<dbReference type="InterPro" id="IPR041682">
    <property type="entry name" value="AAA_14"/>
</dbReference>
<dbReference type="Pfam" id="PF13635">
    <property type="entry name" value="DUF4143"/>
    <property type="match status" value="1"/>
</dbReference>
<organism evidence="3 4">
    <name type="scientific">Candidatus Limivivens merdigallinarum</name>
    <dbReference type="NCBI Taxonomy" id="2840859"/>
    <lineage>
        <taxon>Bacteria</taxon>
        <taxon>Bacillati</taxon>
        <taxon>Bacillota</taxon>
        <taxon>Clostridia</taxon>
        <taxon>Lachnospirales</taxon>
        <taxon>Lachnospiraceae</taxon>
        <taxon>Lachnospiraceae incertae sedis</taxon>
        <taxon>Candidatus Limivivens</taxon>
    </lineage>
</organism>
<sequence length="439" mass="50518">MITSHELKNRDRYLKKLIGFQDTEPVKVITGIRRCGKSSLLKLMIRHLQETGIQQDQIVEMNFESHDFQNMTSDALYHYVKERVVPGKRMYLFFDELQRIDAWEDAVNSFRVDLDCDIYITGSNAYLLSSEYSTYLSGRYVEIKMLPLSFREFLDFHNFEVRETSSVLGQTRRQIFDKNGERYDPREMFGAYMRFGGMPGIADIGLDQEKALSLLDGIYSTVVVRDILEREKRRGQRQITDSALLRKIVLFLADNIGSSVSVSSIGNTLMNEGLLEGGKRKGTPSAHTVQAYIAALLESYFFYEIKRFDIKGKEYLRTLGKYYIVDIGLRNYLLGFRNRDSGHAIENVVYFELLRRGYDIAIGKIGNQEVDFIATTADNKLYIQVTESMQSGDVRKRELAPLQKIRDNYEKIVLSLEPGLDASYDGIKSLNLVDWLLDG</sequence>
<dbReference type="AlphaFoldDB" id="A0A9D0ZUK2"/>
<dbReference type="Proteomes" id="UP000886886">
    <property type="component" value="Unassembled WGS sequence"/>
</dbReference>
<dbReference type="PANTHER" id="PTHR33295">
    <property type="entry name" value="ATPASE"/>
    <property type="match status" value="1"/>
</dbReference>
<gene>
    <name evidence="3" type="ORF">IAB26_00180</name>
</gene>
<reference evidence="3" key="1">
    <citation type="submission" date="2020-10" db="EMBL/GenBank/DDBJ databases">
        <authorList>
            <person name="Gilroy R."/>
        </authorList>
    </citation>
    <scope>NUCLEOTIDE SEQUENCE</scope>
    <source>
        <strain evidence="3">ChiSjej3B21-11622</strain>
    </source>
</reference>
<dbReference type="InterPro" id="IPR027417">
    <property type="entry name" value="P-loop_NTPase"/>
</dbReference>
<evidence type="ECO:0000313" key="4">
    <source>
        <dbReference type="Proteomes" id="UP000886886"/>
    </source>
</evidence>